<gene>
    <name evidence="1" type="ORF">IE37_00866</name>
</gene>
<accession>A0A315Y0X2</accession>
<dbReference type="CDD" id="cd11539">
    <property type="entry name" value="NTP-PPase_u2"/>
    <property type="match status" value="1"/>
</dbReference>
<dbReference type="GO" id="GO:0016787">
    <property type="term" value="F:hydrolase activity"/>
    <property type="evidence" value="ECO:0007669"/>
    <property type="project" value="UniProtKB-KW"/>
</dbReference>
<proteinExistence type="predicted"/>
<dbReference type="RefSeq" id="WP_109725728.1">
    <property type="nucleotide sequence ID" value="NZ_QGDI01000003.1"/>
</dbReference>
<sequence>MDDRIKIIADHYGFTSQANMLTEEAAEFTVAVNKLRRGHADAYEHIKEEVADVIVVAKQLRYLLGADEIDRIIDGKLERQIERIKGEDDNVKEET</sequence>
<comment type="caution">
    <text evidence="1">The sequence shown here is derived from an EMBL/GenBank/DDBJ whole genome shotgun (WGS) entry which is preliminary data.</text>
</comment>
<dbReference type="OrthoDB" id="1263381at2"/>
<reference evidence="1 2" key="1">
    <citation type="submission" date="2018-05" db="EMBL/GenBank/DDBJ databases">
        <title>The Hungate 1000. A catalogue of reference genomes from the rumen microbiome.</title>
        <authorList>
            <person name="Kelly W."/>
        </authorList>
    </citation>
    <scope>NUCLEOTIDE SEQUENCE [LARGE SCALE GENOMIC DNA]</scope>
    <source>
        <strain evidence="1 2">SAb67</strain>
    </source>
</reference>
<dbReference type="SUPFAM" id="SSF101386">
    <property type="entry name" value="all-alpha NTP pyrophosphatases"/>
    <property type="match status" value="1"/>
</dbReference>
<dbReference type="EMBL" id="QGDI01000003">
    <property type="protein sequence ID" value="PWJ13936.1"/>
    <property type="molecule type" value="Genomic_DNA"/>
</dbReference>
<evidence type="ECO:0000313" key="1">
    <source>
        <dbReference type="EMBL" id="PWJ13936.1"/>
    </source>
</evidence>
<dbReference type="AlphaFoldDB" id="A0A315Y0X2"/>
<evidence type="ECO:0000313" key="2">
    <source>
        <dbReference type="Proteomes" id="UP000245720"/>
    </source>
</evidence>
<protein>
    <submittedName>
        <fullName evidence="1">MazG-like nucleotide pyrophosphohydrolase family protein</fullName>
    </submittedName>
</protein>
<name>A0A315Y0X2_RUMFL</name>
<keyword evidence="1" id="KW-0378">Hydrolase</keyword>
<dbReference type="Proteomes" id="UP000245720">
    <property type="component" value="Unassembled WGS sequence"/>
</dbReference>
<organism evidence="1 2">
    <name type="scientific">Ruminococcus flavefaciens</name>
    <dbReference type="NCBI Taxonomy" id="1265"/>
    <lineage>
        <taxon>Bacteria</taxon>
        <taxon>Bacillati</taxon>
        <taxon>Bacillota</taxon>
        <taxon>Clostridia</taxon>
        <taxon>Eubacteriales</taxon>
        <taxon>Oscillospiraceae</taxon>
        <taxon>Ruminococcus</taxon>
    </lineage>
</organism>
<dbReference type="Gene3D" id="1.10.287.1080">
    <property type="entry name" value="MazG-like"/>
    <property type="match status" value="1"/>
</dbReference>